<feature type="compositionally biased region" description="Polar residues" evidence="1">
    <location>
        <begin position="26"/>
        <end position="46"/>
    </location>
</feature>
<organism evidence="3 4">
    <name type="scientific">Bilifractor porci</name>
    <dbReference type="NCBI Taxonomy" id="2606636"/>
    <lineage>
        <taxon>Bacteria</taxon>
        <taxon>Bacillati</taxon>
        <taxon>Bacillota</taxon>
        <taxon>Clostridia</taxon>
        <taxon>Lachnospirales</taxon>
        <taxon>Lachnospiraceae</taxon>
        <taxon>Bilifractor</taxon>
    </lineage>
</organism>
<feature type="region of interest" description="Disordered" evidence="1">
    <location>
        <begin position="409"/>
        <end position="464"/>
    </location>
</feature>
<gene>
    <name evidence="3" type="ORF">FYJ60_07710</name>
</gene>
<dbReference type="EMBL" id="VUMV01000005">
    <property type="protein sequence ID" value="MST82199.1"/>
    <property type="molecule type" value="Genomic_DNA"/>
</dbReference>
<accession>A0A7X2P8H8</accession>
<feature type="transmembrane region" description="Helical" evidence="2">
    <location>
        <begin position="131"/>
        <end position="155"/>
    </location>
</feature>
<feature type="compositionally biased region" description="Low complexity" evidence="1">
    <location>
        <begin position="199"/>
        <end position="217"/>
    </location>
</feature>
<dbReference type="AlphaFoldDB" id="A0A7X2P8H8"/>
<feature type="compositionally biased region" description="Basic residues" evidence="1">
    <location>
        <begin position="110"/>
        <end position="128"/>
    </location>
</feature>
<dbReference type="Proteomes" id="UP000466864">
    <property type="component" value="Unassembled WGS sequence"/>
</dbReference>
<evidence type="ECO:0000256" key="2">
    <source>
        <dbReference type="SAM" id="Phobius"/>
    </source>
</evidence>
<evidence type="ECO:0000313" key="3">
    <source>
        <dbReference type="EMBL" id="MST82199.1"/>
    </source>
</evidence>
<feature type="compositionally biased region" description="Low complexity" evidence="1">
    <location>
        <begin position="52"/>
        <end position="102"/>
    </location>
</feature>
<feature type="region of interest" description="Disordered" evidence="1">
    <location>
        <begin position="515"/>
        <end position="569"/>
    </location>
</feature>
<dbReference type="RefSeq" id="WP_154458115.1">
    <property type="nucleotide sequence ID" value="NZ_VUMV01000005.1"/>
</dbReference>
<comment type="caution">
    <text evidence="3">The sequence shown here is derived from an EMBL/GenBank/DDBJ whole genome shotgun (WGS) entry which is preliminary data.</text>
</comment>
<feature type="region of interest" description="Disordered" evidence="1">
    <location>
        <begin position="1"/>
        <end position="128"/>
    </location>
</feature>
<proteinExistence type="predicted"/>
<feature type="compositionally biased region" description="Low complexity" evidence="1">
    <location>
        <begin position="225"/>
        <end position="249"/>
    </location>
</feature>
<keyword evidence="4" id="KW-1185">Reference proteome</keyword>
<keyword evidence="2" id="KW-0472">Membrane</keyword>
<feature type="compositionally biased region" description="Polar residues" evidence="1">
    <location>
        <begin position="518"/>
        <end position="529"/>
    </location>
</feature>
<keyword evidence="2" id="KW-0812">Transmembrane</keyword>
<evidence type="ECO:0000313" key="4">
    <source>
        <dbReference type="Proteomes" id="UP000466864"/>
    </source>
</evidence>
<feature type="compositionally biased region" description="Low complexity" evidence="1">
    <location>
        <begin position="430"/>
        <end position="464"/>
    </location>
</feature>
<protein>
    <submittedName>
        <fullName evidence="3">Uncharacterized protein</fullName>
    </submittedName>
</protein>
<evidence type="ECO:0000256" key="1">
    <source>
        <dbReference type="SAM" id="MobiDB-lite"/>
    </source>
</evidence>
<sequence>MAENNKKNQNRKMQIDSLLDYPVRKTNGNSGTKRSGASSAQKQNAGRTAGKNSGSAAGRRSTSGRSSAASGGNSASAQRSGNAVRRTGTAASSSRKTSASGTETEAQRRERLRRNRERQALRKKRRKRKKIIRMALAVVAVSALAAILITGGAAIHRYRVKKAEAEAAAAAAEEAARTLDTFRASEVLHLSFPTLTIKDSSSAEDSSSDGTDTASVDADGDGIPDETSGTDTTETADAAAGTSSDSSADSSEKQALSVSDFNQILSDLYDQNYVLVDVYSLAASGDSGFTDGSVQVPKGKKPLIISQMDCSYTAENDGKADSLVLDSKSGKILCQYTETNENDGSTDSLTGAVDVIPCLENFISQHPDFSYNGARGIIGITGYRGLFGYTVEKDENVIAAPTVTISPSTQNITYSEDDETQNSGDGSGTTGTDTRTDGSGTAGTGTDESGQTGTAYTDGTGTDAYGTADNTYASATTDDTADGMFAFAYPDNPIITGILKNARTDRGLASVLAARQEGTVSEENTTAENTDTSGTGGGTSGTAESTDSSSESSSVSSSSSSSSGNLTNNEQVSRNLQTCQAIISALRSSGWHFACNSYDLTSYGSQYDIMKNDVDQWEDVFSSILGTTDIMLFPKKTDIGDWGVYTADNQKYSYLSSLGFHYYFIENSGELTWAQVQPEYVRQGIHEIDSYADYLEVLK</sequence>
<keyword evidence="2" id="KW-1133">Transmembrane helix</keyword>
<reference evidence="3 4" key="1">
    <citation type="submission" date="2019-08" db="EMBL/GenBank/DDBJ databases">
        <title>In-depth cultivation of the pig gut microbiome towards novel bacterial diversity and tailored functional studies.</title>
        <authorList>
            <person name="Wylensek D."/>
            <person name="Hitch T.C.A."/>
            <person name="Clavel T."/>
        </authorList>
    </citation>
    <scope>NUCLEOTIDE SEQUENCE [LARGE SCALE GENOMIC DNA]</scope>
    <source>
        <strain evidence="3 4">Oil+RF-744-WCA-WT-13</strain>
    </source>
</reference>
<feature type="region of interest" description="Disordered" evidence="1">
    <location>
        <begin position="199"/>
        <end position="251"/>
    </location>
</feature>
<name>A0A7X2P8H8_9FIRM</name>
<feature type="compositionally biased region" description="Low complexity" evidence="1">
    <location>
        <begin position="541"/>
        <end position="564"/>
    </location>
</feature>